<evidence type="ECO:0000313" key="2">
    <source>
        <dbReference type="EMBL" id="GAA4913305.1"/>
    </source>
</evidence>
<name>A0ABP9FR18_9MICC</name>
<protein>
    <submittedName>
        <fullName evidence="2">Extracellular solute-binding protein</fullName>
    </submittedName>
</protein>
<dbReference type="RefSeq" id="WP_345476521.1">
    <property type="nucleotide sequence ID" value="NZ_BAABLW010000002.1"/>
</dbReference>
<dbReference type="Pfam" id="PF13416">
    <property type="entry name" value="SBP_bac_8"/>
    <property type="match status" value="1"/>
</dbReference>
<feature type="chain" id="PRO_5046261311" evidence="1">
    <location>
        <begin position="25"/>
        <end position="430"/>
    </location>
</feature>
<reference evidence="3" key="1">
    <citation type="journal article" date="2019" name="Int. J. Syst. Evol. Microbiol.">
        <title>The Global Catalogue of Microorganisms (GCM) 10K type strain sequencing project: providing services to taxonomists for standard genome sequencing and annotation.</title>
        <authorList>
            <consortium name="The Broad Institute Genomics Platform"/>
            <consortium name="The Broad Institute Genome Sequencing Center for Infectious Disease"/>
            <person name="Wu L."/>
            <person name="Ma J."/>
        </authorList>
    </citation>
    <scope>NUCLEOTIDE SEQUENCE [LARGE SCALE GENOMIC DNA]</scope>
    <source>
        <strain evidence="3">JCM 19129</strain>
    </source>
</reference>
<dbReference type="Proteomes" id="UP001500368">
    <property type="component" value="Unassembled WGS sequence"/>
</dbReference>
<gene>
    <name evidence="2" type="ORF">GCM10025790_05100</name>
</gene>
<accession>A0ABP9FR18</accession>
<sequence length="430" mass="47136">MRITRLSKLVATAAIGAVALSACGGDADGDTNGGGDSGQVELRFSWWGSDHRVQTTNEIIDMFHEEHPDIRINAEFGDWAGYWDQLATQTAAGDAPDIIQMDDKYLREYADRGALLDLSDVDTSQFDEATIENGTTDAGLVGITTGLNTLVLVANPSLIEEAGLEMPDDTTWTWDDYAEITATVSEETEAFGSADPNEPGGFQIWLRQHGKHLTTEEGELGFEADDVVEYFEYYLQLMEDGGLPPAAVLSEYQNSGPDQSLTGTNRAAFGYWWTNQLAGLAEASGEDLVPLRFPSQSGNAEENGLWYKSAMLLSASARTEHPEEVKTFIDFFVNNVEAASINGTDRGLPANMEVREAVLEDLEGVELDSAEFISSVEDEVSAQPVEPVPAMGFSALQDILYRYEIEVFFERQSPEQAAESMIREMESELN</sequence>
<feature type="signal peptide" evidence="1">
    <location>
        <begin position="1"/>
        <end position="24"/>
    </location>
</feature>
<comment type="caution">
    <text evidence="2">The sequence shown here is derived from an EMBL/GenBank/DDBJ whole genome shotgun (WGS) entry which is preliminary data.</text>
</comment>
<keyword evidence="1" id="KW-0732">Signal</keyword>
<proteinExistence type="predicted"/>
<evidence type="ECO:0000313" key="3">
    <source>
        <dbReference type="Proteomes" id="UP001500368"/>
    </source>
</evidence>
<dbReference type="InterPro" id="IPR006059">
    <property type="entry name" value="SBP"/>
</dbReference>
<dbReference type="PROSITE" id="PS51257">
    <property type="entry name" value="PROKAR_LIPOPROTEIN"/>
    <property type="match status" value="1"/>
</dbReference>
<evidence type="ECO:0000256" key="1">
    <source>
        <dbReference type="SAM" id="SignalP"/>
    </source>
</evidence>
<dbReference type="EMBL" id="BAABLW010000002">
    <property type="protein sequence ID" value="GAA4913305.1"/>
    <property type="molecule type" value="Genomic_DNA"/>
</dbReference>
<keyword evidence="3" id="KW-1185">Reference proteome</keyword>
<dbReference type="Gene3D" id="3.40.190.10">
    <property type="entry name" value="Periplasmic binding protein-like II"/>
    <property type="match status" value="2"/>
</dbReference>
<dbReference type="InterPro" id="IPR050490">
    <property type="entry name" value="Bact_solute-bd_prot1"/>
</dbReference>
<dbReference type="PANTHER" id="PTHR43649">
    <property type="entry name" value="ARABINOSE-BINDING PROTEIN-RELATED"/>
    <property type="match status" value="1"/>
</dbReference>
<dbReference type="SUPFAM" id="SSF53850">
    <property type="entry name" value="Periplasmic binding protein-like II"/>
    <property type="match status" value="1"/>
</dbReference>
<organism evidence="2 3">
    <name type="scientific">Nesterenkonia rhizosphaerae</name>
    <dbReference type="NCBI Taxonomy" id="1348272"/>
    <lineage>
        <taxon>Bacteria</taxon>
        <taxon>Bacillati</taxon>
        <taxon>Actinomycetota</taxon>
        <taxon>Actinomycetes</taxon>
        <taxon>Micrococcales</taxon>
        <taxon>Micrococcaceae</taxon>
        <taxon>Nesterenkonia</taxon>
    </lineage>
</organism>
<dbReference type="PANTHER" id="PTHR43649:SF11">
    <property type="entry name" value="ABC TRANSPORTER SUBSTRATE-BINDING PROTEIN YESO-RELATED"/>
    <property type="match status" value="1"/>
</dbReference>